<organism evidence="1 2">
    <name type="scientific">Stieleria varia</name>
    <dbReference type="NCBI Taxonomy" id="2528005"/>
    <lineage>
        <taxon>Bacteria</taxon>
        <taxon>Pseudomonadati</taxon>
        <taxon>Planctomycetota</taxon>
        <taxon>Planctomycetia</taxon>
        <taxon>Pirellulales</taxon>
        <taxon>Pirellulaceae</taxon>
        <taxon>Stieleria</taxon>
    </lineage>
</organism>
<proteinExistence type="predicted"/>
<evidence type="ECO:0000313" key="2">
    <source>
        <dbReference type="Proteomes" id="UP000320176"/>
    </source>
</evidence>
<keyword evidence="2" id="KW-1185">Reference proteome</keyword>
<dbReference type="EMBL" id="SJPN01000005">
    <property type="protein sequence ID" value="TWU01089.1"/>
    <property type="molecule type" value="Genomic_DNA"/>
</dbReference>
<protein>
    <submittedName>
        <fullName evidence="1">Uncharacterized protein</fullName>
    </submittedName>
</protein>
<comment type="caution">
    <text evidence="1">The sequence shown here is derived from an EMBL/GenBank/DDBJ whole genome shotgun (WGS) entry which is preliminary data.</text>
</comment>
<sequence>MCCFVGCSWMKSDEDRLRERIEHDVTENHKLYVRRANQLALVKQACDAIPIGEASEQMDPEQKKEFSDLELRFNIDPNTVWVRATDLEPISKDALPPEMSSEEEAGLKEFKAWDSDYESPLPRRLATYAFRDIAQSVKEDLRYSSTDPKHDTFAKRAADSWRDVQYVIVIRTVISNPGEPIKTEGEWSFHSGYWGGEAIVFEIESGRQIAAFDFEACNRGSRDVYNVEGKDDATAEAAIHGSLATDLRRNIWPAFWQALDQRCRNQFKKYTTFDFQYGADSIQNARLLYLQSFLKEHGPDEVSPYVRRKVLAAGNANTQN</sequence>
<accession>A0A5C6AP90</accession>
<gene>
    <name evidence="1" type="ORF">Pla52n_44610</name>
</gene>
<name>A0A5C6AP90_9BACT</name>
<dbReference type="Proteomes" id="UP000320176">
    <property type="component" value="Unassembled WGS sequence"/>
</dbReference>
<reference evidence="1 2" key="1">
    <citation type="submission" date="2019-02" db="EMBL/GenBank/DDBJ databases">
        <title>Deep-cultivation of Planctomycetes and their phenomic and genomic characterization uncovers novel biology.</title>
        <authorList>
            <person name="Wiegand S."/>
            <person name="Jogler M."/>
            <person name="Boedeker C."/>
            <person name="Pinto D."/>
            <person name="Vollmers J."/>
            <person name="Rivas-Marin E."/>
            <person name="Kohn T."/>
            <person name="Peeters S.H."/>
            <person name="Heuer A."/>
            <person name="Rast P."/>
            <person name="Oberbeckmann S."/>
            <person name="Bunk B."/>
            <person name="Jeske O."/>
            <person name="Meyerdierks A."/>
            <person name="Storesund J.E."/>
            <person name="Kallscheuer N."/>
            <person name="Luecker S."/>
            <person name="Lage O.M."/>
            <person name="Pohl T."/>
            <person name="Merkel B.J."/>
            <person name="Hornburger P."/>
            <person name="Mueller R.-W."/>
            <person name="Bruemmer F."/>
            <person name="Labrenz M."/>
            <person name="Spormann A.M."/>
            <person name="Op Den Camp H."/>
            <person name="Overmann J."/>
            <person name="Amann R."/>
            <person name="Jetten M.S.M."/>
            <person name="Mascher T."/>
            <person name="Medema M.H."/>
            <person name="Devos D.P."/>
            <person name="Kaster A.-K."/>
            <person name="Ovreas L."/>
            <person name="Rohde M."/>
            <person name="Galperin M.Y."/>
            <person name="Jogler C."/>
        </authorList>
    </citation>
    <scope>NUCLEOTIDE SEQUENCE [LARGE SCALE GENOMIC DNA]</scope>
    <source>
        <strain evidence="1 2">Pla52n</strain>
    </source>
</reference>
<evidence type="ECO:0000313" key="1">
    <source>
        <dbReference type="EMBL" id="TWU01089.1"/>
    </source>
</evidence>
<dbReference type="AlphaFoldDB" id="A0A5C6AP90"/>